<feature type="transmembrane region" description="Helical" evidence="5">
    <location>
        <begin position="178"/>
        <end position="195"/>
    </location>
</feature>
<keyword evidence="4 5" id="KW-0472">Membrane</keyword>
<protein>
    <submittedName>
        <fullName evidence="7">Lipid A core - O-antigen ligase and related enzymes</fullName>
    </submittedName>
</protein>
<feature type="transmembrane region" description="Helical" evidence="5">
    <location>
        <begin position="7"/>
        <end position="26"/>
    </location>
</feature>
<evidence type="ECO:0000256" key="4">
    <source>
        <dbReference type="ARBA" id="ARBA00023136"/>
    </source>
</evidence>
<dbReference type="eggNOG" id="COG3307">
    <property type="taxonomic scope" value="Bacteria"/>
</dbReference>
<accession>A0A239T7H3</accession>
<organism evidence="7 8">
    <name type="scientific">Megamonas hypermegale</name>
    <dbReference type="NCBI Taxonomy" id="158847"/>
    <lineage>
        <taxon>Bacteria</taxon>
        <taxon>Bacillati</taxon>
        <taxon>Bacillota</taxon>
        <taxon>Negativicutes</taxon>
        <taxon>Selenomonadales</taxon>
        <taxon>Selenomonadaceae</taxon>
        <taxon>Megamonas</taxon>
    </lineage>
</organism>
<feature type="transmembrane region" description="Helical" evidence="5">
    <location>
        <begin position="115"/>
        <end position="136"/>
    </location>
</feature>
<keyword evidence="7" id="KW-0436">Ligase</keyword>
<sequence>MQNKIYQIYENIVFSCLLLYGLTFLIDTKINFITTAFFINIFFLIYLKKSFPLQLYYTKEFKYYMYIIVYFLLMVFLSTILSDGSLSIYKSRFINPLLGLFTIILFPMNFKRMFLLFLSFSVPLFINSLVVIYQFYLGNTGRPTGFCDSHYMFLAVTNSLILPIVFTLSMYKSQLSKKIRIFLFLMILIGIPAIIFENTRIVWIELAIIFPLIILFSIKNKVKAVFFIVLLMLYSIFIFNISPSSVNRASTIPSTNYATQSNYERILMWESATKMFIDHPVVGVGLGNYYEEYMTNYRSSLSRETQGHPHNVLLAFLSETGLLGTSGYILLFIYLYYYTITNYIRNKDVFSLSFLFCLLAFTINSLTDTIFCQLGYRGNTSLFWILTGLYFILNKHLIVLKFKA</sequence>
<evidence type="ECO:0000256" key="3">
    <source>
        <dbReference type="ARBA" id="ARBA00022989"/>
    </source>
</evidence>
<evidence type="ECO:0000256" key="2">
    <source>
        <dbReference type="ARBA" id="ARBA00022692"/>
    </source>
</evidence>
<evidence type="ECO:0000256" key="1">
    <source>
        <dbReference type="ARBA" id="ARBA00004141"/>
    </source>
</evidence>
<dbReference type="Proteomes" id="UP000215383">
    <property type="component" value="Chromosome 1"/>
</dbReference>
<gene>
    <name evidence="7" type="ORF">SAMEA4364220_00054</name>
</gene>
<evidence type="ECO:0000313" key="7">
    <source>
        <dbReference type="EMBL" id="SNU93675.1"/>
    </source>
</evidence>
<feature type="transmembrane region" description="Helical" evidence="5">
    <location>
        <begin position="349"/>
        <end position="376"/>
    </location>
</feature>
<name>A0A239T7H3_9FIRM</name>
<dbReference type="InterPro" id="IPR007016">
    <property type="entry name" value="O-antigen_ligase-rel_domated"/>
</dbReference>
<dbReference type="AlphaFoldDB" id="A0A239T7H3"/>
<dbReference type="PANTHER" id="PTHR37422">
    <property type="entry name" value="TEICHURONIC ACID BIOSYNTHESIS PROTEIN TUAE"/>
    <property type="match status" value="1"/>
</dbReference>
<dbReference type="GeneID" id="78506101"/>
<dbReference type="RefSeq" id="WP_051177573.1">
    <property type="nucleotide sequence ID" value="NZ_LT906446.1"/>
</dbReference>
<feature type="transmembrane region" description="Helical" evidence="5">
    <location>
        <begin position="93"/>
        <end position="110"/>
    </location>
</feature>
<keyword evidence="2 5" id="KW-0812">Transmembrane</keyword>
<dbReference type="Pfam" id="PF04932">
    <property type="entry name" value="Wzy_C"/>
    <property type="match status" value="1"/>
</dbReference>
<feature type="transmembrane region" description="Helical" evidence="5">
    <location>
        <begin position="382"/>
        <end position="400"/>
    </location>
</feature>
<feature type="transmembrane region" description="Helical" evidence="5">
    <location>
        <begin position="201"/>
        <end position="218"/>
    </location>
</feature>
<dbReference type="InterPro" id="IPR051533">
    <property type="entry name" value="WaaL-like"/>
</dbReference>
<feature type="transmembrane region" description="Helical" evidence="5">
    <location>
        <begin position="32"/>
        <end position="51"/>
    </location>
</feature>
<feature type="transmembrane region" description="Helical" evidence="5">
    <location>
        <begin position="312"/>
        <end position="337"/>
    </location>
</feature>
<feature type="domain" description="O-antigen ligase-related" evidence="6">
    <location>
        <begin position="186"/>
        <end position="328"/>
    </location>
</feature>
<evidence type="ECO:0000313" key="8">
    <source>
        <dbReference type="Proteomes" id="UP000215383"/>
    </source>
</evidence>
<keyword evidence="8" id="KW-1185">Reference proteome</keyword>
<dbReference type="EMBL" id="LT906446">
    <property type="protein sequence ID" value="SNU93675.1"/>
    <property type="molecule type" value="Genomic_DNA"/>
</dbReference>
<dbReference type="PANTHER" id="PTHR37422:SF17">
    <property type="entry name" value="O-ANTIGEN LIGASE"/>
    <property type="match status" value="1"/>
</dbReference>
<keyword evidence="3 5" id="KW-1133">Transmembrane helix</keyword>
<dbReference type="GO" id="GO:0016874">
    <property type="term" value="F:ligase activity"/>
    <property type="evidence" value="ECO:0007669"/>
    <property type="project" value="UniProtKB-KW"/>
</dbReference>
<dbReference type="GO" id="GO:0016020">
    <property type="term" value="C:membrane"/>
    <property type="evidence" value="ECO:0007669"/>
    <property type="project" value="UniProtKB-SubCell"/>
</dbReference>
<reference evidence="7 8" key="1">
    <citation type="submission" date="2017-06" db="EMBL/GenBank/DDBJ databases">
        <authorList>
            <consortium name="Pathogen Informatics"/>
        </authorList>
    </citation>
    <scope>NUCLEOTIDE SEQUENCE [LARGE SCALE GENOMIC DNA]</scope>
    <source>
        <strain evidence="7 8">NCTC10570</strain>
    </source>
</reference>
<feature type="transmembrane region" description="Helical" evidence="5">
    <location>
        <begin position="151"/>
        <end position="171"/>
    </location>
</feature>
<evidence type="ECO:0000259" key="6">
    <source>
        <dbReference type="Pfam" id="PF04932"/>
    </source>
</evidence>
<proteinExistence type="predicted"/>
<evidence type="ECO:0000256" key="5">
    <source>
        <dbReference type="SAM" id="Phobius"/>
    </source>
</evidence>
<comment type="subcellular location">
    <subcellularLocation>
        <location evidence="1">Membrane</location>
        <topology evidence="1">Multi-pass membrane protein</topology>
    </subcellularLocation>
</comment>
<feature type="transmembrane region" description="Helical" evidence="5">
    <location>
        <begin position="63"/>
        <end position="81"/>
    </location>
</feature>
<feature type="transmembrane region" description="Helical" evidence="5">
    <location>
        <begin position="225"/>
        <end position="242"/>
    </location>
</feature>